<reference evidence="4" key="1">
    <citation type="submission" date="2019-06" db="EMBL/GenBank/DDBJ databases">
        <authorList>
            <person name="Murdoch R.W."/>
            <person name="Fathepure B."/>
        </authorList>
    </citation>
    <scope>NUCLEOTIDE SEQUENCE</scope>
</reference>
<evidence type="ECO:0000256" key="2">
    <source>
        <dbReference type="ARBA" id="ARBA00023125"/>
    </source>
</evidence>
<organism evidence="4">
    <name type="scientific">uncultured organism</name>
    <dbReference type="NCBI Taxonomy" id="155900"/>
    <lineage>
        <taxon>unclassified sequences</taxon>
        <taxon>environmental samples</taxon>
    </lineage>
</organism>
<dbReference type="EMBL" id="MN079174">
    <property type="protein sequence ID" value="QEA06825.1"/>
    <property type="molecule type" value="Genomic_DNA"/>
</dbReference>
<dbReference type="GO" id="GO:0003677">
    <property type="term" value="F:DNA binding"/>
    <property type="evidence" value="ECO:0007669"/>
    <property type="project" value="UniProtKB-KW"/>
</dbReference>
<dbReference type="GO" id="GO:0004803">
    <property type="term" value="F:transposase activity"/>
    <property type="evidence" value="ECO:0007669"/>
    <property type="project" value="InterPro"/>
</dbReference>
<dbReference type="GO" id="GO:0006313">
    <property type="term" value="P:DNA transposition"/>
    <property type="evidence" value="ECO:0007669"/>
    <property type="project" value="InterPro"/>
</dbReference>
<dbReference type="PANTHER" id="PTHR33217:SF7">
    <property type="entry name" value="TRANSPOSASE FOR INSERTION SEQUENCE ELEMENT IS1081"/>
    <property type="match status" value="1"/>
</dbReference>
<dbReference type="Pfam" id="PF00872">
    <property type="entry name" value="Transposase_mut"/>
    <property type="match status" value="1"/>
</dbReference>
<protein>
    <submittedName>
        <fullName evidence="4">IS256 family transposase ISSpma2</fullName>
    </submittedName>
</protein>
<keyword evidence="3" id="KW-0233">DNA recombination</keyword>
<sequence length="306" mass="33839">MTEDRMALLAMAEKAGETDFLRDLVRAAGMTGISSSQVSRLCQSIDERVSAFLSRPIEGRWPYLWLDATYVKARDGGRVVSKACVLAVAVNTEGRREVLGLAVGPAETEAFWKQFLRDLIGRGMAGVQLVISDAHAGLKKAVAQVLGASWQRCRVHFMRDVLAHVHKRHQSMVAAAIRTAFAQQNGAEARAQWRETAESLRTRFPKVAAMMDAAEDEVLAHTAFPAAHWSKIASTNPLERVNKEIKHRSDVVGIFPNEAAITRLVGAVVLEQSEEWQVGRCYMAKHSLTELHDEDNDEPKQIDNAA</sequence>
<proteinExistence type="predicted"/>
<name>A0A5B8RIH3_9ZZZZ</name>
<evidence type="ECO:0000313" key="4">
    <source>
        <dbReference type="EMBL" id="QEA06825.1"/>
    </source>
</evidence>
<dbReference type="NCBIfam" id="NF033543">
    <property type="entry name" value="transpos_IS256"/>
    <property type="match status" value="1"/>
</dbReference>
<keyword evidence="1" id="KW-0815">Transposition</keyword>
<gene>
    <name evidence="4" type="ORF">KBTEX_03166</name>
</gene>
<dbReference type="InterPro" id="IPR001207">
    <property type="entry name" value="Transposase_mutator"/>
</dbReference>
<dbReference type="PANTHER" id="PTHR33217">
    <property type="entry name" value="TRANSPOSASE FOR INSERTION SEQUENCE ELEMENT IS1081"/>
    <property type="match status" value="1"/>
</dbReference>
<dbReference type="AlphaFoldDB" id="A0A5B8RIH3"/>
<keyword evidence="2" id="KW-0238">DNA-binding</keyword>
<accession>A0A5B8RIH3</accession>
<evidence type="ECO:0000256" key="1">
    <source>
        <dbReference type="ARBA" id="ARBA00022578"/>
    </source>
</evidence>
<evidence type="ECO:0000256" key="3">
    <source>
        <dbReference type="ARBA" id="ARBA00023172"/>
    </source>
</evidence>